<reference evidence="1 2" key="1">
    <citation type="submission" date="2020-07" db="EMBL/GenBank/DDBJ databases">
        <title>Genomic Encyclopedia of Type Strains, Phase IV (KMG-IV): sequencing the most valuable type-strain genomes for metagenomic binning, comparative biology and taxonomic classification.</title>
        <authorList>
            <person name="Goeker M."/>
        </authorList>
    </citation>
    <scope>NUCLEOTIDE SEQUENCE [LARGE SCALE GENOMIC DNA]</scope>
    <source>
        <strain evidence="1 2">DSM 25220</strain>
    </source>
</reference>
<gene>
    <name evidence="1" type="ORF">HNQ85_001225</name>
</gene>
<name>A0A7W0BUY5_9BACL</name>
<accession>A0A7W0BUY5</accession>
<sequence length="69" mass="8013">METLFKSFAQLESASSSSLYFEYFKWEKPSFKGEKPSSSKVVTKKEVSSTESKKWHLIHPPFISEVYTD</sequence>
<dbReference type="AlphaFoldDB" id="A0A7W0BUY5"/>
<protein>
    <submittedName>
        <fullName evidence="1">Uncharacterized protein</fullName>
    </submittedName>
</protein>
<organism evidence="1 2">
    <name type="scientific">[Anoxybacillus] calidus</name>
    <dbReference type="NCBI Taxonomy" id="575178"/>
    <lineage>
        <taxon>Bacteria</taxon>
        <taxon>Bacillati</taxon>
        <taxon>Bacillota</taxon>
        <taxon>Bacilli</taxon>
        <taxon>Bacillales</taxon>
        <taxon>Anoxybacillaceae</taxon>
        <taxon>Paranoxybacillus</taxon>
    </lineage>
</organism>
<dbReference type="Proteomes" id="UP000580891">
    <property type="component" value="Unassembled WGS sequence"/>
</dbReference>
<evidence type="ECO:0000313" key="1">
    <source>
        <dbReference type="EMBL" id="MBA2870955.1"/>
    </source>
</evidence>
<dbReference type="EMBL" id="JACDUU010000002">
    <property type="protein sequence ID" value="MBA2870955.1"/>
    <property type="molecule type" value="Genomic_DNA"/>
</dbReference>
<keyword evidence="2" id="KW-1185">Reference proteome</keyword>
<proteinExistence type="predicted"/>
<evidence type="ECO:0000313" key="2">
    <source>
        <dbReference type="Proteomes" id="UP000580891"/>
    </source>
</evidence>
<comment type="caution">
    <text evidence="1">The sequence shown here is derived from an EMBL/GenBank/DDBJ whole genome shotgun (WGS) entry which is preliminary data.</text>
</comment>